<evidence type="ECO:0000256" key="5">
    <source>
        <dbReference type="ARBA" id="ARBA00023136"/>
    </source>
</evidence>
<evidence type="ECO:0000256" key="3">
    <source>
        <dbReference type="ARBA" id="ARBA00022692"/>
    </source>
</evidence>
<evidence type="ECO:0000256" key="2">
    <source>
        <dbReference type="ARBA" id="ARBA00022475"/>
    </source>
</evidence>
<keyword evidence="4 6" id="KW-1133">Transmembrane helix</keyword>
<dbReference type="RefSeq" id="WP_013193856.1">
    <property type="nucleotide sequence ID" value="NC_014253.1"/>
</dbReference>
<feature type="domain" description="Cardiolipin synthase N-terminal" evidence="7">
    <location>
        <begin position="42"/>
        <end position="85"/>
    </location>
</feature>
<keyword evidence="3 6" id="KW-0812">Transmembrane</keyword>
<dbReference type="GeneID" id="9345981"/>
<evidence type="ECO:0000259" key="7">
    <source>
        <dbReference type="Pfam" id="PF13396"/>
    </source>
</evidence>
<evidence type="ECO:0000256" key="1">
    <source>
        <dbReference type="ARBA" id="ARBA00004651"/>
    </source>
</evidence>
<keyword evidence="2" id="KW-1003">Cell membrane</keyword>
<dbReference type="EMBL" id="CP002069">
    <property type="protein sequence ID" value="ADI73288.1"/>
    <property type="molecule type" value="Genomic_DNA"/>
</dbReference>
<evidence type="ECO:0000313" key="8">
    <source>
        <dbReference type="EMBL" id="ADI73288.1"/>
    </source>
</evidence>
<feature type="transmembrane region" description="Helical" evidence="6">
    <location>
        <begin position="64"/>
        <end position="83"/>
    </location>
</feature>
<evidence type="ECO:0000256" key="6">
    <source>
        <dbReference type="SAM" id="Phobius"/>
    </source>
</evidence>
<keyword evidence="9" id="KW-1185">Reference proteome</keyword>
<dbReference type="InterPro" id="IPR027379">
    <property type="entry name" value="CLS_N"/>
</dbReference>
<name>D7E6R6_METEZ</name>
<dbReference type="AlphaFoldDB" id="D7E6R6"/>
<feature type="transmembrane region" description="Helical" evidence="6">
    <location>
        <begin position="31"/>
        <end position="49"/>
    </location>
</feature>
<sequence>MEKLTYKFLIPIILGILISVYGIILGYPINVLIAIIFALLFAFWLWVLVDCATREPSQDNDKLVWVIIIVFTHFIGALLYYFIRRPKRKAEFGE</sequence>
<reference evidence="8 9" key="1">
    <citation type="submission" date="2010-06" db="EMBL/GenBank/DDBJ databases">
        <title>Complete sequence chromosome of Methanohalobium evestigatum Z-7303.</title>
        <authorList>
            <consortium name="US DOE Joint Genome Institute"/>
            <person name="Lucas S."/>
            <person name="Copeland A."/>
            <person name="Lapidus A."/>
            <person name="Cheng J.-F."/>
            <person name="Bruce D."/>
            <person name="Goodwin L."/>
            <person name="Pitluck S."/>
            <person name="Saunders E."/>
            <person name="Detter J.C."/>
            <person name="Han C."/>
            <person name="Tapia R."/>
            <person name="Land M."/>
            <person name="Hauser L."/>
            <person name="Kyrpides N."/>
            <person name="Mikhailova N."/>
            <person name="Sieprawska-Lupa M."/>
            <person name="Whitman W.B."/>
            <person name="Anderson I."/>
            <person name="Woyke T."/>
        </authorList>
    </citation>
    <scope>NUCLEOTIDE SEQUENCE [LARGE SCALE GENOMIC DNA]</scope>
    <source>
        <strain evidence="9">ATCC BAA-1072 / DSM 3721 / NBRC 107634 / OCM 161 / Z-7303</strain>
    </source>
</reference>
<comment type="subcellular location">
    <subcellularLocation>
        <location evidence="1">Cell membrane</location>
        <topology evidence="1">Multi-pass membrane protein</topology>
    </subcellularLocation>
</comment>
<feature type="transmembrane region" description="Helical" evidence="6">
    <location>
        <begin position="6"/>
        <end position="24"/>
    </location>
</feature>
<keyword evidence="5 6" id="KW-0472">Membrane</keyword>
<dbReference type="OrthoDB" id="137139at2157"/>
<dbReference type="Proteomes" id="UP000000391">
    <property type="component" value="Chromosome"/>
</dbReference>
<dbReference type="GO" id="GO:0005886">
    <property type="term" value="C:plasma membrane"/>
    <property type="evidence" value="ECO:0007669"/>
    <property type="project" value="UniProtKB-SubCell"/>
</dbReference>
<dbReference type="Pfam" id="PF13396">
    <property type="entry name" value="PLDc_N"/>
    <property type="match status" value="1"/>
</dbReference>
<protein>
    <recommendedName>
        <fullName evidence="7">Cardiolipin synthase N-terminal domain-containing protein</fullName>
    </recommendedName>
</protein>
<evidence type="ECO:0000313" key="9">
    <source>
        <dbReference type="Proteomes" id="UP000000391"/>
    </source>
</evidence>
<organism evidence="8 9">
    <name type="scientific">Methanohalobium evestigatum (strain ATCC BAA-1072 / DSM 3721 / NBRC 107634 / OCM 161 / Z-7303)</name>
    <dbReference type="NCBI Taxonomy" id="644295"/>
    <lineage>
        <taxon>Archaea</taxon>
        <taxon>Methanobacteriati</taxon>
        <taxon>Methanobacteriota</taxon>
        <taxon>Stenosarchaea group</taxon>
        <taxon>Methanomicrobia</taxon>
        <taxon>Methanosarcinales</taxon>
        <taxon>Methanosarcinaceae</taxon>
        <taxon>Methanohalobium</taxon>
    </lineage>
</organism>
<evidence type="ECO:0000256" key="4">
    <source>
        <dbReference type="ARBA" id="ARBA00022989"/>
    </source>
</evidence>
<accession>D7E6R6</accession>
<dbReference type="HOGENOM" id="CLU_176001_5_2_2"/>
<proteinExistence type="predicted"/>
<dbReference type="KEGG" id="mev:Metev_0364"/>
<gene>
    <name evidence="8" type="ordered locus">Metev_0364</name>
</gene>